<accession>A0ACC0C694</accession>
<organism evidence="1 2">
    <name type="scientific">Catharanthus roseus</name>
    <name type="common">Madagascar periwinkle</name>
    <name type="synonym">Vinca rosea</name>
    <dbReference type="NCBI Taxonomy" id="4058"/>
    <lineage>
        <taxon>Eukaryota</taxon>
        <taxon>Viridiplantae</taxon>
        <taxon>Streptophyta</taxon>
        <taxon>Embryophyta</taxon>
        <taxon>Tracheophyta</taxon>
        <taxon>Spermatophyta</taxon>
        <taxon>Magnoliopsida</taxon>
        <taxon>eudicotyledons</taxon>
        <taxon>Gunneridae</taxon>
        <taxon>Pentapetalae</taxon>
        <taxon>asterids</taxon>
        <taxon>lamiids</taxon>
        <taxon>Gentianales</taxon>
        <taxon>Apocynaceae</taxon>
        <taxon>Rauvolfioideae</taxon>
        <taxon>Vinceae</taxon>
        <taxon>Catharanthinae</taxon>
        <taxon>Catharanthus</taxon>
    </lineage>
</organism>
<evidence type="ECO:0000313" key="1">
    <source>
        <dbReference type="EMBL" id="KAI5680293.1"/>
    </source>
</evidence>
<name>A0ACC0C694_CATRO</name>
<proteinExistence type="predicted"/>
<dbReference type="EMBL" id="CM044701">
    <property type="protein sequence ID" value="KAI5680293.1"/>
    <property type="molecule type" value="Genomic_DNA"/>
</dbReference>
<evidence type="ECO:0000313" key="2">
    <source>
        <dbReference type="Proteomes" id="UP001060085"/>
    </source>
</evidence>
<comment type="caution">
    <text evidence="1">The sequence shown here is derived from an EMBL/GenBank/DDBJ whole genome shotgun (WGS) entry which is preliminary data.</text>
</comment>
<keyword evidence="2" id="KW-1185">Reference proteome</keyword>
<protein>
    <submittedName>
        <fullName evidence="1">Uncharacterized protein</fullName>
    </submittedName>
</protein>
<reference evidence="2" key="1">
    <citation type="journal article" date="2023" name="Nat. Plants">
        <title>Single-cell RNA sequencing provides a high-resolution roadmap for understanding the multicellular compartmentation of specialized metabolism.</title>
        <authorList>
            <person name="Sun S."/>
            <person name="Shen X."/>
            <person name="Li Y."/>
            <person name="Li Y."/>
            <person name="Wang S."/>
            <person name="Li R."/>
            <person name="Zhang H."/>
            <person name="Shen G."/>
            <person name="Guo B."/>
            <person name="Wei J."/>
            <person name="Xu J."/>
            <person name="St-Pierre B."/>
            <person name="Chen S."/>
            <person name="Sun C."/>
        </authorList>
    </citation>
    <scope>NUCLEOTIDE SEQUENCE [LARGE SCALE GENOMIC DNA]</scope>
</reference>
<dbReference type="Proteomes" id="UP001060085">
    <property type="component" value="Linkage Group LG01"/>
</dbReference>
<gene>
    <name evidence="1" type="ORF">M9H77_01520</name>
</gene>
<sequence length="575" mass="64135">MEAALSFSRPRLFTGNHLKIPGKRIDIIHRAKFCCQSSFRLFFLKSNCSEFSRKLFLAGKEKNGFPYDFSGQRQRSNFRVKAASSESLSYERFISSSDDGGGGGGGGTFISPGSGFESSQSGTKAFRNRFLNFAKLGSVLNNAAESFFKSEIRRRLFITAVLLVISRVGYFIPLPGFDRRLIPENYLSFVSGSVDELGDWSPELKLSLFQLGISPQIAASILMQVLCHVVPSLVKLRKEGLDGHEKIKSYIWWISLGFAILEAVILACYSLPYSIYAASYRVKHVMVTSLLLVCGAMTMTWICDKISESGFGQGSSLVICVGILTGYMDTLYKMLTQLSGSALSWWPYVLAVCGIFTVVTMWAVVVTEGCRKIKLQYYGFKLASATRENSPITEVEPYIPFNINPSGMQPILTTSYLLAFPGILASLLGSRFWERVREILNPETSLGAEPWVYYAIYAFFVFLFNIFDIANMPKEIADYLNKMGARIPNIKPGMATIEYLTKVQASTRFWGGLLLSTLATTSSILDHYLRQINQGFSIGFTSVLIIVGSIIELRRSYQAYNVMPSLSKALRRYGV</sequence>